<keyword evidence="5" id="KW-0732">Signal</keyword>
<dbReference type="InterPro" id="IPR035422">
    <property type="entry name" value="AlgF"/>
</dbReference>
<dbReference type="Proteomes" id="UP001589733">
    <property type="component" value="Unassembled WGS sequence"/>
</dbReference>
<comment type="pathway">
    <text evidence="2">Glycan biosynthesis; alginate biosynthesis.</text>
</comment>
<evidence type="ECO:0000313" key="9">
    <source>
        <dbReference type="Proteomes" id="UP001589733"/>
    </source>
</evidence>
<dbReference type="RefSeq" id="WP_380010129.1">
    <property type="nucleotide sequence ID" value="NZ_JBHLYR010000037.1"/>
</dbReference>
<sequence length="209" mass="22444">MRPILFALFLTGVISAQQDLPYDPEPPPNAAFVRVINATAAPLKLNMNGEMLAIPAKRASAYRVIAKTSLPVQVGTQTLNFPLKAKTFYSVAVVNQGAALKTVLLTDGQSFPRTKAALSIYNLSDAKTVSLKTADGNTTVFQRIAPLQMKSLLVNGIAVQLTAFADGKPIQTLQNVQFQIGFAYSVLVMGQRGHYTASFVPSTTTRSTP</sequence>
<evidence type="ECO:0000256" key="1">
    <source>
        <dbReference type="ARBA" id="ARBA00004418"/>
    </source>
</evidence>
<comment type="subcellular location">
    <subcellularLocation>
        <location evidence="1">Periplasm</location>
    </subcellularLocation>
</comment>
<organism evidence="8 9">
    <name type="scientific">Deinococcus oregonensis</name>
    <dbReference type="NCBI Taxonomy" id="1805970"/>
    <lineage>
        <taxon>Bacteria</taxon>
        <taxon>Thermotogati</taxon>
        <taxon>Deinococcota</taxon>
        <taxon>Deinococci</taxon>
        <taxon>Deinococcales</taxon>
        <taxon>Deinococcaceae</taxon>
        <taxon>Deinococcus</taxon>
    </lineage>
</organism>
<evidence type="ECO:0000256" key="2">
    <source>
        <dbReference type="ARBA" id="ARBA00005182"/>
    </source>
</evidence>
<name>A0ABV6B0C0_9DEIO</name>
<gene>
    <name evidence="8" type="ORF">ACFFLM_12080</name>
</gene>
<accession>A0ABV6B0C0</accession>
<evidence type="ECO:0000256" key="6">
    <source>
        <dbReference type="ARBA" id="ARBA00022764"/>
    </source>
</evidence>
<keyword evidence="7" id="KW-0016">Alginate biosynthesis</keyword>
<evidence type="ECO:0000256" key="5">
    <source>
        <dbReference type="ARBA" id="ARBA00022729"/>
    </source>
</evidence>
<evidence type="ECO:0000256" key="4">
    <source>
        <dbReference type="ARBA" id="ARBA00013964"/>
    </source>
</evidence>
<comment type="caution">
    <text evidence="8">The sequence shown here is derived from an EMBL/GenBank/DDBJ whole genome shotgun (WGS) entry which is preliminary data.</text>
</comment>
<keyword evidence="6" id="KW-0574">Periplasm</keyword>
<reference evidence="8 9" key="1">
    <citation type="submission" date="2024-09" db="EMBL/GenBank/DDBJ databases">
        <authorList>
            <person name="Sun Q."/>
            <person name="Mori K."/>
        </authorList>
    </citation>
    <scope>NUCLEOTIDE SEQUENCE [LARGE SCALE GENOMIC DNA]</scope>
    <source>
        <strain evidence="8 9">JCM 13503</strain>
    </source>
</reference>
<evidence type="ECO:0000256" key="7">
    <source>
        <dbReference type="ARBA" id="ARBA00022841"/>
    </source>
</evidence>
<evidence type="ECO:0000313" key="8">
    <source>
        <dbReference type="EMBL" id="MFB9992707.1"/>
    </source>
</evidence>
<comment type="similarity">
    <text evidence="3">Belongs to the AlgF family.</text>
</comment>
<evidence type="ECO:0000256" key="3">
    <source>
        <dbReference type="ARBA" id="ARBA00010033"/>
    </source>
</evidence>
<dbReference type="EMBL" id="JBHLYR010000037">
    <property type="protein sequence ID" value="MFB9992707.1"/>
    <property type="molecule type" value="Genomic_DNA"/>
</dbReference>
<keyword evidence="9" id="KW-1185">Reference proteome</keyword>
<protein>
    <recommendedName>
        <fullName evidence="4">Alginate biosynthesis protein AlgF</fullName>
    </recommendedName>
</protein>
<dbReference type="Pfam" id="PF11182">
    <property type="entry name" value="AlgF"/>
    <property type="match status" value="1"/>
</dbReference>
<proteinExistence type="inferred from homology"/>